<comment type="similarity">
    <text evidence="5">Belongs to the cytochrome P450 family.</text>
</comment>
<dbReference type="Gene3D" id="1.10.630.10">
    <property type="entry name" value="Cytochrome P450"/>
    <property type="match status" value="1"/>
</dbReference>
<dbReference type="CDD" id="cd11062">
    <property type="entry name" value="CYP58-like"/>
    <property type="match status" value="1"/>
</dbReference>
<evidence type="ECO:0000256" key="1">
    <source>
        <dbReference type="ARBA" id="ARBA00001971"/>
    </source>
</evidence>
<keyword evidence="5" id="KW-0503">Monooxygenase</keyword>
<evidence type="ECO:0000256" key="5">
    <source>
        <dbReference type="RuleBase" id="RU000461"/>
    </source>
</evidence>
<organism evidence="6 7">
    <name type="scientific">Marasmius crinis-equi</name>
    <dbReference type="NCBI Taxonomy" id="585013"/>
    <lineage>
        <taxon>Eukaryota</taxon>
        <taxon>Fungi</taxon>
        <taxon>Dikarya</taxon>
        <taxon>Basidiomycota</taxon>
        <taxon>Agaricomycotina</taxon>
        <taxon>Agaricomycetes</taxon>
        <taxon>Agaricomycetidae</taxon>
        <taxon>Agaricales</taxon>
        <taxon>Marasmiineae</taxon>
        <taxon>Marasmiaceae</taxon>
        <taxon>Marasmius</taxon>
    </lineage>
</organism>
<keyword evidence="7" id="KW-1185">Reference proteome</keyword>
<accession>A0ABR3FJT1</accession>
<comment type="pathway">
    <text evidence="2">Secondary metabolite biosynthesis.</text>
</comment>
<evidence type="ECO:0000256" key="4">
    <source>
        <dbReference type="ARBA" id="ARBA00023004"/>
    </source>
</evidence>
<dbReference type="InterPro" id="IPR050121">
    <property type="entry name" value="Cytochrome_P450_monoxygenase"/>
</dbReference>
<dbReference type="SUPFAM" id="SSF48264">
    <property type="entry name" value="Cytochrome P450"/>
    <property type="match status" value="1"/>
</dbReference>
<gene>
    <name evidence="6" type="ORF">V5O48_006353</name>
</gene>
<comment type="cofactor">
    <cofactor evidence="1">
        <name>heme</name>
        <dbReference type="ChEBI" id="CHEBI:30413"/>
    </cofactor>
</comment>
<keyword evidence="4 5" id="KW-0408">Iron</keyword>
<dbReference type="EMBL" id="JBAHYK010000288">
    <property type="protein sequence ID" value="KAL0575628.1"/>
    <property type="molecule type" value="Genomic_DNA"/>
</dbReference>
<comment type="caution">
    <text evidence="6">The sequence shown here is derived from an EMBL/GenBank/DDBJ whole genome shotgun (WGS) entry which is preliminary data.</text>
</comment>
<name>A0ABR3FJT1_9AGAR</name>
<protein>
    <recommendedName>
        <fullName evidence="8">Cytochrome P450</fullName>
    </recommendedName>
</protein>
<dbReference type="InterPro" id="IPR002401">
    <property type="entry name" value="Cyt_P450_E_grp-I"/>
</dbReference>
<evidence type="ECO:0000256" key="3">
    <source>
        <dbReference type="ARBA" id="ARBA00022723"/>
    </source>
</evidence>
<reference evidence="6 7" key="1">
    <citation type="submission" date="2024-02" db="EMBL/GenBank/DDBJ databases">
        <title>A draft genome for the cacao thread blight pathogen Marasmius crinis-equi.</title>
        <authorList>
            <person name="Cohen S.P."/>
            <person name="Baruah I.K."/>
            <person name="Amoako-Attah I."/>
            <person name="Bukari Y."/>
            <person name="Meinhardt L.W."/>
            <person name="Bailey B.A."/>
        </authorList>
    </citation>
    <scope>NUCLEOTIDE SEQUENCE [LARGE SCALE GENOMIC DNA]</scope>
    <source>
        <strain evidence="6 7">GH-76</strain>
    </source>
</reference>
<keyword evidence="5" id="KW-0560">Oxidoreductase</keyword>
<proteinExistence type="inferred from homology"/>
<evidence type="ECO:0000313" key="6">
    <source>
        <dbReference type="EMBL" id="KAL0575628.1"/>
    </source>
</evidence>
<evidence type="ECO:0008006" key="8">
    <source>
        <dbReference type="Google" id="ProtNLM"/>
    </source>
</evidence>
<keyword evidence="3 5" id="KW-0479">Metal-binding</keyword>
<keyword evidence="5" id="KW-0349">Heme</keyword>
<dbReference type="PRINTS" id="PR00463">
    <property type="entry name" value="EP450I"/>
</dbReference>
<dbReference type="PANTHER" id="PTHR24305">
    <property type="entry name" value="CYTOCHROME P450"/>
    <property type="match status" value="1"/>
</dbReference>
<dbReference type="PROSITE" id="PS00086">
    <property type="entry name" value="CYTOCHROME_P450"/>
    <property type="match status" value="1"/>
</dbReference>
<dbReference type="Pfam" id="PF00067">
    <property type="entry name" value="p450"/>
    <property type="match status" value="1"/>
</dbReference>
<dbReference type="InterPro" id="IPR001128">
    <property type="entry name" value="Cyt_P450"/>
</dbReference>
<evidence type="ECO:0000313" key="7">
    <source>
        <dbReference type="Proteomes" id="UP001465976"/>
    </source>
</evidence>
<dbReference type="InterPro" id="IPR017972">
    <property type="entry name" value="Cyt_P450_CS"/>
</dbReference>
<sequence>MIPEAYHDIYNNTRGSTYTKSSSLYRAFPPPEASFSFTDPAKSKERRAILNPLFSRRSILKLEKVLQGRVDHFVARLLTHEGTFDMNKAIHSLTTDIITSYCFASSFNTVDHPEFRHPISVVLRDGGFRSFWITKHFPFFHLLTRLPPWLAGRIIPGLVAYREKLVMPFQRQVEKYMNDPESLEQAEHDTIFHHLIAHRDKSGTPISKVALVKEANIMIGAGQDTVANACTVAVANSLRNPEIHKKLVQELREAWPDRSTEFGYAELEKLPYLTAFIKEALRCSHGVVTPLPRVVPPGGAKIAGFDLPEGTIVATSCVFLHQNPEVFDNPTEFRPERWLQPNAKELESRYLVAFSRGPRICLGLNLAWADLYLILGNMFRKLDITLCGSLQKDDYVEFKEIFVPHWTREDLPTRVTEFQV</sequence>
<evidence type="ECO:0000256" key="2">
    <source>
        <dbReference type="ARBA" id="ARBA00005179"/>
    </source>
</evidence>
<dbReference type="Proteomes" id="UP001465976">
    <property type="component" value="Unassembled WGS sequence"/>
</dbReference>
<dbReference type="InterPro" id="IPR036396">
    <property type="entry name" value="Cyt_P450_sf"/>
</dbReference>
<dbReference type="PANTHER" id="PTHR24305:SF152">
    <property type="entry name" value="P450, PUTATIVE (EUROFUNG)-RELATED"/>
    <property type="match status" value="1"/>
</dbReference>